<reference evidence="2" key="1">
    <citation type="submission" date="2023-07" db="EMBL/GenBank/DDBJ databases">
        <authorList>
            <consortium name="AG Swart"/>
            <person name="Singh M."/>
            <person name="Singh A."/>
            <person name="Seah K."/>
            <person name="Emmerich C."/>
        </authorList>
    </citation>
    <scope>NUCLEOTIDE SEQUENCE</scope>
    <source>
        <strain evidence="2">DP1</strain>
    </source>
</reference>
<proteinExistence type="predicted"/>
<gene>
    <name evidence="2" type="ORF">ECRASSUSDP1_LOCUS6502</name>
</gene>
<keyword evidence="1" id="KW-0812">Transmembrane</keyword>
<keyword evidence="3" id="KW-1185">Reference proteome</keyword>
<name>A0AAD1UDD0_EUPCR</name>
<evidence type="ECO:0000313" key="3">
    <source>
        <dbReference type="Proteomes" id="UP001295684"/>
    </source>
</evidence>
<evidence type="ECO:0000256" key="1">
    <source>
        <dbReference type="SAM" id="Phobius"/>
    </source>
</evidence>
<sequence>MGGIDIPHENIFYAIFLTIEASQLCFFLNFIYRSKWKCSVVKPKKKISLAKNSPKFKLCGVVKKSKKKVKTLKNIKNRSRTIPLMKFSTQDSTDKINRKIFEFWEILKTCKNAPSIPVYNTEFCKTVDYGTSSFKRPLTAGSNSSIDSSEIRKHTCKIVKDQDVLAKKFGLQEDADLFDLRGRPKILDFIGKDYRPRAPRNLSSKKSNIEVKIKFLVAKRKGRFC</sequence>
<keyword evidence="1" id="KW-1133">Transmembrane helix</keyword>
<keyword evidence="1" id="KW-0472">Membrane</keyword>
<feature type="transmembrane region" description="Helical" evidence="1">
    <location>
        <begin position="12"/>
        <end position="32"/>
    </location>
</feature>
<dbReference type="AlphaFoldDB" id="A0AAD1UDD0"/>
<dbReference type="EMBL" id="CAMPGE010006304">
    <property type="protein sequence ID" value="CAI2365152.1"/>
    <property type="molecule type" value="Genomic_DNA"/>
</dbReference>
<protein>
    <submittedName>
        <fullName evidence="2">Uncharacterized protein</fullName>
    </submittedName>
</protein>
<dbReference type="Proteomes" id="UP001295684">
    <property type="component" value="Unassembled WGS sequence"/>
</dbReference>
<evidence type="ECO:0000313" key="2">
    <source>
        <dbReference type="EMBL" id="CAI2365152.1"/>
    </source>
</evidence>
<organism evidence="2 3">
    <name type="scientific">Euplotes crassus</name>
    <dbReference type="NCBI Taxonomy" id="5936"/>
    <lineage>
        <taxon>Eukaryota</taxon>
        <taxon>Sar</taxon>
        <taxon>Alveolata</taxon>
        <taxon>Ciliophora</taxon>
        <taxon>Intramacronucleata</taxon>
        <taxon>Spirotrichea</taxon>
        <taxon>Hypotrichia</taxon>
        <taxon>Euplotida</taxon>
        <taxon>Euplotidae</taxon>
        <taxon>Moneuplotes</taxon>
    </lineage>
</organism>
<comment type="caution">
    <text evidence="2">The sequence shown here is derived from an EMBL/GenBank/DDBJ whole genome shotgun (WGS) entry which is preliminary data.</text>
</comment>
<accession>A0AAD1UDD0</accession>